<dbReference type="KEGG" id="pvn:A7sIIA15_06445"/>
<dbReference type="Gene3D" id="3.40.630.30">
    <property type="match status" value="1"/>
</dbReference>
<keyword evidence="5" id="KW-1185">Reference proteome</keyword>
<dbReference type="OrthoDB" id="3208058at2"/>
<dbReference type="AlphaFoldDB" id="A0A249KUI8"/>
<dbReference type="Pfam" id="PF00583">
    <property type="entry name" value="Acetyltransf_1"/>
    <property type="match status" value="1"/>
</dbReference>
<feature type="domain" description="N-acetyltransferase" evidence="3">
    <location>
        <begin position="23"/>
        <end position="158"/>
    </location>
</feature>
<accession>A0A249KUI8</accession>
<organism evidence="4 5">
    <name type="scientific">Candidatus Planktophila vernalis</name>
    <dbReference type="NCBI Taxonomy" id="1884907"/>
    <lineage>
        <taxon>Bacteria</taxon>
        <taxon>Bacillati</taxon>
        <taxon>Actinomycetota</taxon>
        <taxon>Actinomycetes</taxon>
        <taxon>Candidatus Nanopelagicales</taxon>
        <taxon>Candidatus Nanopelagicaceae</taxon>
        <taxon>Candidatus Planktophila</taxon>
    </lineage>
</organism>
<reference evidence="4 5" key="1">
    <citation type="submission" date="2016-07" db="EMBL/GenBank/DDBJ databases">
        <title>High microdiversification within the ubiquitous acI lineage of Actinobacteria.</title>
        <authorList>
            <person name="Neuenschwander S.M."/>
            <person name="Salcher M."/>
            <person name="Ghai R."/>
            <person name="Pernthaler J."/>
        </authorList>
    </citation>
    <scope>NUCLEOTIDE SEQUENCE [LARGE SCALE GENOMIC DNA]</scope>
    <source>
        <strain evidence="4">MMS-IIA-15</strain>
    </source>
</reference>
<dbReference type="InterPro" id="IPR000182">
    <property type="entry name" value="GNAT_dom"/>
</dbReference>
<keyword evidence="1" id="KW-0808">Transferase</keyword>
<evidence type="ECO:0000256" key="2">
    <source>
        <dbReference type="ARBA" id="ARBA00023315"/>
    </source>
</evidence>
<dbReference type="PANTHER" id="PTHR43072:SF23">
    <property type="entry name" value="UPF0039 PROTEIN C11D3.02C"/>
    <property type="match status" value="1"/>
</dbReference>
<dbReference type="Proteomes" id="UP000217186">
    <property type="component" value="Chromosome"/>
</dbReference>
<keyword evidence="2" id="KW-0012">Acyltransferase</keyword>
<evidence type="ECO:0000256" key="1">
    <source>
        <dbReference type="ARBA" id="ARBA00022679"/>
    </source>
</evidence>
<protein>
    <submittedName>
        <fullName evidence="4">Mycothiol synthase</fullName>
    </submittedName>
</protein>
<dbReference type="CDD" id="cd04301">
    <property type="entry name" value="NAT_SF"/>
    <property type="match status" value="1"/>
</dbReference>
<evidence type="ECO:0000313" key="4">
    <source>
        <dbReference type="EMBL" id="ASY20470.1"/>
    </source>
</evidence>
<dbReference type="GO" id="GO:0016747">
    <property type="term" value="F:acyltransferase activity, transferring groups other than amino-acyl groups"/>
    <property type="evidence" value="ECO:0007669"/>
    <property type="project" value="InterPro"/>
</dbReference>
<dbReference type="EMBL" id="CP016776">
    <property type="protein sequence ID" value="ASY20470.1"/>
    <property type="molecule type" value="Genomic_DNA"/>
</dbReference>
<name>A0A249KUI8_9ACTN</name>
<dbReference type="InterPro" id="IPR016181">
    <property type="entry name" value="Acyl_CoA_acyltransferase"/>
</dbReference>
<dbReference type="PANTHER" id="PTHR43072">
    <property type="entry name" value="N-ACETYLTRANSFERASE"/>
    <property type="match status" value="1"/>
</dbReference>
<sequence>MRHILKLHRDLTSDSLPQRTHDYTIETFNTATHKQQWLDLNNHIFAHHPDQGNWAMADLDNRIKEDWFDPQGFFLATEKGVIEGFVWTKIHQDLVNQDPVGELYVVGTAPAHHGRGIARALSVEAINYFVTKGLKHAMLYVDADNEKGLKLYQSLGFN</sequence>
<dbReference type="PROSITE" id="PS51186">
    <property type="entry name" value="GNAT"/>
    <property type="match status" value="1"/>
</dbReference>
<proteinExistence type="predicted"/>
<dbReference type="SUPFAM" id="SSF55729">
    <property type="entry name" value="Acyl-CoA N-acyltransferases (Nat)"/>
    <property type="match status" value="1"/>
</dbReference>
<dbReference type="RefSeq" id="WP_095686318.1">
    <property type="nucleotide sequence ID" value="NZ_CP016776.1"/>
</dbReference>
<evidence type="ECO:0000259" key="3">
    <source>
        <dbReference type="PROSITE" id="PS51186"/>
    </source>
</evidence>
<gene>
    <name evidence="4" type="ORF">A7sIIA15_06445</name>
</gene>
<evidence type="ECO:0000313" key="5">
    <source>
        <dbReference type="Proteomes" id="UP000217186"/>
    </source>
</evidence>